<dbReference type="Proteomes" id="UP000310200">
    <property type="component" value="Unassembled WGS sequence"/>
</dbReference>
<dbReference type="EMBL" id="QBLH01000651">
    <property type="protein sequence ID" value="TGZ54513.1"/>
    <property type="molecule type" value="Genomic_DNA"/>
</dbReference>
<dbReference type="AlphaFoldDB" id="A0A4S2KWM2"/>
<organism evidence="1 2">
    <name type="scientific">Temnothorax longispinosus</name>
    <dbReference type="NCBI Taxonomy" id="300112"/>
    <lineage>
        <taxon>Eukaryota</taxon>
        <taxon>Metazoa</taxon>
        <taxon>Ecdysozoa</taxon>
        <taxon>Arthropoda</taxon>
        <taxon>Hexapoda</taxon>
        <taxon>Insecta</taxon>
        <taxon>Pterygota</taxon>
        <taxon>Neoptera</taxon>
        <taxon>Endopterygota</taxon>
        <taxon>Hymenoptera</taxon>
        <taxon>Apocrita</taxon>
        <taxon>Aculeata</taxon>
        <taxon>Formicoidea</taxon>
        <taxon>Formicidae</taxon>
        <taxon>Myrmicinae</taxon>
        <taxon>Temnothorax</taxon>
    </lineage>
</organism>
<keyword evidence="2" id="KW-1185">Reference proteome</keyword>
<gene>
    <name evidence="1" type="ORF">DBV15_04599</name>
</gene>
<proteinExistence type="predicted"/>
<protein>
    <submittedName>
        <fullName evidence="1">Uncharacterized protein</fullName>
    </submittedName>
</protein>
<evidence type="ECO:0000313" key="1">
    <source>
        <dbReference type="EMBL" id="TGZ54513.1"/>
    </source>
</evidence>
<sequence length="133" mass="15153">MKLNQHLLGCRNFFAGDTDVEQLRYKQYQLIVKAAWDLAEIDSLKFIAVAFKGERQATIGGRERQVSPIGKKWRGGGASTTWGNDRYVVRYSLDVDQSDGLRMSWQLRILPGRSKEAANRRNPLMPSIRRAGQ</sequence>
<accession>A0A4S2KWM2</accession>
<comment type="caution">
    <text evidence="1">The sequence shown here is derived from an EMBL/GenBank/DDBJ whole genome shotgun (WGS) entry which is preliminary data.</text>
</comment>
<evidence type="ECO:0000313" key="2">
    <source>
        <dbReference type="Proteomes" id="UP000310200"/>
    </source>
</evidence>
<reference evidence="1 2" key="1">
    <citation type="journal article" date="2019" name="Philos. Trans. R. Soc. Lond., B, Biol. Sci.">
        <title>Ant behaviour and brain gene expression of defending hosts depend on the ecological success of the intruding social parasite.</title>
        <authorList>
            <person name="Kaur R."/>
            <person name="Stoldt M."/>
            <person name="Jongepier E."/>
            <person name="Feldmeyer B."/>
            <person name="Menzel F."/>
            <person name="Bornberg-Bauer E."/>
            <person name="Foitzik S."/>
        </authorList>
    </citation>
    <scope>NUCLEOTIDE SEQUENCE [LARGE SCALE GENOMIC DNA]</scope>
    <source>
        <tissue evidence="1">Whole body</tissue>
    </source>
</reference>
<name>A0A4S2KWM2_9HYME</name>